<dbReference type="SMART" id="SM00304">
    <property type="entry name" value="HAMP"/>
    <property type="match status" value="1"/>
</dbReference>
<dbReference type="InterPro" id="IPR004358">
    <property type="entry name" value="Sig_transdc_His_kin-like_C"/>
</dbReference>
<dbReference type="Gene3D" id="6.10.340.10">
    <property type="match status" value="1"/>
</dbReference>
<dbReference type="Pfam" id="PF00672">
    <property type="entry name" value="HAMP"/>
    <property type="match status" value="1"/>
</dbReference>
<dbReference type="InterPro" id="IPR003594">
    <property type="entry name" value="HATPase_dom"/>
</dbReference>
<dbReference type="InterPro" id="IPR005467">
    <property type="entry name" value="His_kinase_dom"/>
</dbReference>
<evidence type="ECO:0000256" key="3">
    <source>
        <dbReference type="ARBA" id="ARBA00012438"/>
    </source>
</evidence>
<evidence type="ECO:0000256" key="2">
    <source>
        <dbReference type="ARBA" id="ARBA00004370"/>
    </source>
</evidence>
<keyword evidence="8" id="KW-0472">Membrane</keyword>
<keyword evidence="6" id="KW-0418">Kinase</keyword>
<evidence type="ECO:0000256" key="7">
    <source>
        <dbReference type="ARBA" id="ARBA00023012"/>
    </source>
</evidence>
<evidence type="ECO:0000256" key="1">
    <source>
        <dbReference type="ARBA" id="ARBA00000085"/>
    </source>
</evidence>
<proteinExistence type="predicted"/>
<dbReference type="InterPro" id="IPR007892">
    <property type="entry name" value="CHASE4"/>
</dbReference>
<dbReference type="PANTHER" id="PTHR42878">
    <property type="entry name" value="TWO-COMPONENT HISTIDINE KINASE"/>
    <property type="match status" value="1"/>
</dbReference>
<reference evidence="11 12" key="1">
    <citation type="submission" date="2024-10" db="EMBL/GenBank/DDBJ databases">
        <authorList>
            <person name="Ratan Roy A."/>
            <person name="Morales Sandoval P.H."/>
            <person name="De Los Santos Villalobos S."/>
            <person name="Chakraborty S."/>
            <person name="Mukherjee J."/>
        </authorList>
    </citation>
    <scope>NUCLEOTIDE SEQUENCE [LARGE SCALE GENOMIC DNA]</scope>
    <source>
        <strain evidence="11 12">S1</strain>
    </source>
</reference>
<keyword evidence="12" id="KW-1185">Reference proteome</keyword>
<comment type="catalytic activity">
    <reaction evidence="1">
        <text>ATP + protein L-histidine = ADP + protein N-phospho-L-histidine.</text>
        <dbReference type="EC" id="2.7.13.3"/>
    </reaction>
</comment>
<evidence type="ECO:0000256" key="5">
    <source>
        <dbReference type="ARBA" id="ARBA00022679"/>
    </source>
</evidence>
<dbReference type="Proteomes" id="UP001600165">
    <property type="component" value="Unassembled WGS sequence"/>
</dbReference>
<dbReference type="PANTHER" id="PTHR42878:SF15">
    <property type="entry name" value="BACTERIOPHYTOCHROME"/>
    <property type="match status" value="1"/>
</dbReference>
<dbReference type="PRINTS" id="PR00344">
    <property type="entry name" value="BCTRLSENSOR"/>
</dbReference>
<dbReference type="Gene3D" id="1.10.287.130">
    <property type="match status" value="1"/>
</dbReference>
<protein>
    <recommendedName>
        <fullName evidence="3">histidine kinase</fullName>
        <ecNumber evidence="3">2.7.13.3</ecNumber>
    </recommendedName>
</protein>
<accession>A0ABW6IES0</accession>
<comment type="subcellular location">
    <subcellularLocation>
        <location evidence="2">Membrane</location>
    </subcellularLocation>
</comment>
<evidence type="ECO:0000259" key="10">
    <source>
        <dbReference type="PROSITE" id="PS50885"/>
    </source>
</evidence>
<keyword evidence="8" id="KW-1133">Transmembrane helix</keyword>
<dbReference type="Pfam" id="PF05228">
    <property type="entry name" value="CHASE4"/>
    <property type="match status" value="1"/>
</dbReference>
<feature type="transmembrane region" description="Helical" evidence="8">
    <location>
        <begin position="278"/>
        <end position="300"/>
    </location>
</feature>
<dbReference type="EC" id="2.7.13.3" evidence="3"/>
<gene>
    <name evidence="11" type="ORF">ACFVKH_07530</name>
</gene>
<dbReference type="RefSeq" id="WP_377963570.1">
    <property type="nucleotide sequence ID" value="NZ_JBHZOL010000053.1"/>
</dbReference>
<dbReference type="SUPFAM" id="SSF55874">
    <property type="entry name" value="ATPase domain of HSP90 chaperone/DNA topoisomerase II/histidine kinase"/>
    <property type="match status" value="1"/>
</dbReference>
<dbReference type="Pfam" id="PF00512">
    <property type="entry name" value="HisKA"/>
    <property type="match status" value="1"/>
</dbReference>
<evidence type="ECO:0000256" key="4">
    <source>
        <dbReference type="ARBA" id="ARBA00022553"/>
    </source>
</evidence>
<dbReference type="SUPFAM" id="SSF47384">
    <property type="entry name" value="Homodimeric domain of signal transducing histidine kinase"/>
    <property type="match status" value="1"/>
</dbReference>
<dbReference type="EMBL" id="JBHZOL010000053">
    <property type="protein sequence ID" value="MFE4106120.1"/>
    <property type="molecule type" value="Genomic_DNA"/>
</dbReference>
<feature type="domain" description="Histidine kinase" evidence="9">
    <location>
        <begin position="377"/>
        <end position="602"/>
    </location>
</feature>
<keyword evidence="4" id="KW-0597">Phosphoprotein</keyword>
<evidence type="ECO:0000313" key="12">
    <source>
        <dbReference type="Proteomes" id="UP001600165"/>
    </source>
</evidence>
<sequence length="604" mass="66843">MKLRQKTWLIVGTALVSLPAICFGAAAILLLRGFSTLETKIITQHVNRVLDALANDLASLNRTALDWASWDETYNFAANQNSSYLTANLPEDGSSLIALRLNLMAFLDRQGQVLFAQSVDLETQTPLPISANFLAQLTPYRQWLNLTELDDNIVGFLPVEAGYLLVVARPILTSYDEGPVRGTLVMGRLLNPSEVEHLESLTQQPQITLESVDPSQLSADFPVIQQPFPSLKQPVFIQRQNRKEIEGYTLINDIAGQPLLRLRVTHPRNIYAQGLTSLGYLFLATLTTAAIFGVITITLLERGVLSRLKKLSQKVSQIGVAHDFSTRIQLTGQDELTDLAQTINWTLDQLEEVQQSLQQTSAKLAASNAELEQFAYAASHDLQAPLRKIEAFSNLLQTTCSSALDEAGKSYLQRIHRSTQQMRELIQALLDLARISNPVQPMATVDLTKILNEVVEELAPQIHQLGAEVTIDSLPAIEAEPHQMRQLFQNLIGNALKFHPAHAVPRVTVNAQWPQASLSAADSAQEPVCQIAVADNGIGFDEKHQERIFKIFQRLHTREEYEGTGIGLAICTKIVQRHHGLISASSQPGYGSTFKVTLPLKQPV</sequence>
<dbReference type="InterPro" id="IPR036890">
    <property type="entry name" value="HATPase_C_sf"/>
</dbReference>
<organism evidence="11 12">
    <name type="scientific">Almyronema epifaneia S1</name>
    <dbReference type="NCBI Taxonomy" id="2991925"/>
    <lineage>
        <taxon>Bacteria</taxon>
        <taxon>Bacillati</taxon>
        <taxon>Cyanobacteriota</taxon>
        <taxon>Cyanophyceae</taxon>
        <taxon>Nodosilineales</taxon>
        <taxon>Nodosilineaceae</taxon>
        <taxon>Almyronema</taxon>
        <taxon>Almyronema epifaneia</taxon>
    </lineage>
</organism>
<dbReference type="PROSITE" id="PS50885">
    <property type="entry name" value="HAMP"/>
    <property type="match status" value="1"/>
</dbReference>
<dbReference type="SMART" id="SM00387">
    <property type="entry name" value="HATPase_c"/>
    <property type="match status" value="1"/>
</dbReference>
<dbReference type="CDD" id="cd00082">
    <property type="entry name" value="HisKA"/>
    <property type="match status" value="1"/>
</dbReference>
<evidence type="ECO:0000313" key="11">
    <source>
        <dbReference type="EMBL" id="MFE4106120.1"/>
    </source>
</evidence>
<dbReference type="Pfam" id="PF02518">
    <property type="entry name" value="HATPase_c"/>
    <property type="match status" value="1"/>
</dbReference>
<keyword evidence="7" id="KW-0902">Two-component regulatory system</keyword>
<dbReference type="InterPro" id="IPR003660">
    <property type="entry name" value="HAMP_dom"/>
</dbReference>
<dbReference type="CDD" id="cd06225">
    <property type="entry name" value="HAMP"/>
    <property type="match status" value="1"/>
</dbReference>
<feature type="domain" description="HAMP" evidence="10">
    <location>
        <begin position="302"/>
        <end position="355"/>
    </location>
</feature>
<comment type="caution">
    <text evidence="11">The sequence shown here is derived from an EMBL/GenBank/DDBJ whole genome shotgun (WGS) entry which is preliminary data.</text>
</comment>
<dbReference type="PROSITE" id="PS50109">
    <property type="entry name" value="HIS_KIN"/>
    <property type="match status" value="1"/>
</dbReference>
<dbReference type="Gene3D" id="3.30.565.10">
    <property type="entry name" value="Histidine kinase-like ATPase, C-terminal domain"/>
    <property type="match status" value="1"/>
</dbReference>
<evidence type="ECO:0000256" key="6">
    <source>
        <dbReference type="ARBA" id="ARBA00022777"/>
    </source>
</evidence>
<evidence type="ECO:0000259" key="9">
    <source>
        <dbReference type="PROSITE" id="PS50109"/>
    </source>
</evidence>
<name>A0ABW6IES0_9CYAN</name>
<dbReference type="InterPro" id="IPR050351">
    <property type="entry name" value="BphY/WalK/GraS-like"/>
</dbReference>
<keyword evidence="5" id="KW-0808">Transferase</keyword>
<evidence type="ECO:0000256" key="8">
    <source>
        <dbReference type="SAM" id="Phobius"/>
    </source>
</evidence>
<dbReference type="InterPro" id="IPR003661">
    <property type="entry name" value="HisK_dim/P_dom"/>
</dbReference>
<dbReference type="InterPro" id="IPR036097">
    <property type="entry name" value="HisK_dim/P_sf"/>
</dbReference>
<keyword evidence="8" id="KW-0812">Transmembrane</keyword>
<dbReference type="SMART" id="SM00388">
    <property type="entry name" value="HisKA"/>
    <property type="match status" value="1"/>
</dbReference>